<dbReference type="NCBIfam" id="TIGR00337">
    <property type="entry name" value="PyrG"/>
    <property type="match status" value="1"/>
</dbReference>
<dbReference type="InterPro" id="IPR027417">
    <property type="entry name" value="P-loop_NTPase"/>
</dbReference>
<dbReference type="PROSITE" id="PS51273">
    <property type="entry name" value="GATASE_TYPE_1"/>
    <property type="match status" value="1"/>
</dbReference>
<dbReference type="Pfam" id="PF06418">
    <property type="entry name" value="CTP_synth_N"/>
    <property type="match status" value="1"/>
</dbReference>
<dbReference type="Pfam" id="PF00117">
    <property type="entry name" value="GATase"/>
    <property type="match status" value="1"/>
</dbReference>
<evidence type="ECO:0000256" key="14">
    <source>
        <dbReference type="ARBA" id="ARBA00079941"/>
    </source>
</evidence>
<evidence type="ECO:0000259" key="16">
    <source>
        <dbReference type="Pfam" id="PF00117"/>
    </source>
</evidence>
<evidence type="ECO:0000256" key="15">
    <source>
        <dbReference type="ARBA" id="ARBA00083191"/>
    </source>
</evidence>
<dbReference type="GO" id="GO:0019856">
    <property type="term" value="P:pyrimidine nucleobase biosynthetic process"/>
    <property type="evidence" value="ECO:0007669"/>
    <property type="project" value="TreeGrafter"/>
</dbReference>
<organism evidence="18 19">
    <name type="scientific">Candidatus Daviesbacteria bacterium RIFCSPHIGHO2_12_FULL_37_11</name>
    <dbReference type="NCBI Taxonomy" id="1797777"/>
    <lineage>
        <taxon>Bacteria</taxon>
        <taxon>Candidatus Daviesiibacteriota</taxon>
    </lineage>
</organism>
<comment type="similarity">
    <text evidence="2">Belongs to the CTP synthase family.</text>
</comment>
<feature type="domain" description="CTP synthase N-terminal" evidence="17">
    <location>
        <begin position="2"/>
        <end position="265"/>
    </location>
</feature>
<evidence type="ECO:0000256" key="13">
    <source>
        <dbReference type="ARBA" id="ARBA00075170"/>
    </source>
</evidence>
<keyword evidence="8" id="KW-0460">Magnesium</keyword>
<dbReference type="UniPathway" id="UPA00159">
    <property type="reaction ID" value="UER00277"/>
</dbReference>
<keyword evidence="6" id="KW-0547">Nucleotide-binding</keyword>
<dbReference type="GO" id="GO:0097268">
    <property type="term" value="C:cytoophidium"/>
    <property type="evidence" value="ECO:0007669"/>
    <property type="project" value="UniProtKB-ARBA"/>
</dbReference>
<keyword evidence="4" id="KW-0436">Ligase</keyword>
<evidence type="ECO:0000256" key="4">
    <source>
        <dbReference type="ARBA" id="ARBA00022598"/>
    </source>
</evidence>
<comment type="pathway">
    <text evidence="1">Pyrimidine metabolism; CTP biosynthesis via de novo pathway; CTP from UDP: step 2/2.</text>
</comment>
<evidence type="ECO:0000256" key="5">
    <source>
        <dbReference type="ARBA" id="ARBA00022723"/>
    </source>
</evidence>
<comment type="catalytic activity">
    <reaction evidence="11">
        <text>UTP + L-glutamine + ATP + H2O = CTP + L-glutamate + ADP + phosphate + 2 H(+)</text>
        <dbReference type="Rhea" id="RHEA:26426"/>
        <dbReference type="ChEBI" id="CHEBI:15377"/>
        <dbReference type="ChEBI" id="CHEBI:15378"/>
        <dbReference type="ChEBI" id="CHEBI:29985"/>
        <dbReference type="ChEBI" id="CHEBI:30616"/>
        <dbReference type="ChEBI" id="CHEBI:37563"/>
        <dbReference type="ChEBI" id="CHEBI:43474"/>
        <dbReference type="ChEBI" id="CHEBI:46398"/>
        <dbReference type="ChEBI" id="CHEBI:58359"/>
        <dbReference type="ChEBI" id="CHEBI:456216"/>
        <dbReference type="EC" id="6.3.4.2"/>
    </reaction>
</comment>
<dbReference type="Gene3D" id="3.40.50.880">
    <property type="match status" value="1"/>
</dbReference>
<evidence type="ECO:0000256" key="11">
    <source>
        <dbReference type="ARBA" id="ARBA00047781"/>
    </source>
</evidence>
<keyword evidence="5" id="KW-0479">Metal-binding</keyword>
<dbReference type="SUPFAM" id="SSF52317">
    <property type="entry name" value="Class I glutamine amidotransferase-like"/>
    <property type="match status" value="1"/>
</dbReference>
<dbReference type="FunFam" id="3.40.50.880:FF:000002">
    <property type="entry name" value="CTP synthase"/>
    <property type="match status" value="1"/>
</dbReference>
<keyword evidence="10" id="KW-0665">Pyrimidine biosynthesis</keyword>
<dbReference type="GO" id="GO:0042802">
    <property type="term" value="F:identical protein binding"/>
    <property type="evidence" value="ECO:0007669"/>
    <property type="project" value="TreeGrafter"/>
</dbReference>
<reference evidence="18 19" key="1">
    <citation type="journal article" date="2016" name="Nat. Commun.">
        <title>Thousands of microbial genomes shed light on interconnected biogeochemical processes in an aquifer system.</title>
        <authorList>
            <person name="Anantharaman K."/>
            <person name="Brown C.T."/>
            <person name="Hug L.A."/>
            <person name="Sharon I."/>
            <person name="Castelle C.J."/>
            <person name="Probst A.J."/>
            <person name="Thomas B.C."/>
            <person name="Singh A."/>
            <person name="Wilkins M.J."/>
            <person name="Karaoz U."/>
            <person name="Brodie E.L."/>
            <person name="Williams K.H."/>
            <person name="Hubbard S.S."/>
            <person name="Banfield J.F."/>
        </authorList>
    </citation>
    <scope>NUCLEOTIDE SEQUENCE [LARGE SCALE GENOMIC DNA]</scope>
</reference>
<dbReference type="CDD" id="cd01746">
    <property type="entry name" value="GATase1_CTP_Synthase"/>
    <property type="match status" value="1"/>
</dbReference>
<dbReference type="EMBL" id="MFDE01000038">
    <property type="protein sequence ID" value="OGE37654.1"/>
    <property type="molecule type" value="Genomic_DNA"/>
</dbReference>
<dbReference type="EC" id="6.3.4.2" evidence="3"/>
<keyword evidence="7" id="KW-0067">ATP-binding</keyword>
<evidence type="ECO:0000256" key="10">
    <source>
        <dbReference type="ARBA" id="ARBA00022975"/>
    </source>
</evidence>
<evidence type="ECO:0000259" key="17">
    <source>
        <dbReference type="Pfam" id="PF06418"/>
    </source>
</evidence>
<dbReference type="GO" id="GO:0003883">
    <property type="term" value="F:CTP synthase activity"/>
    <property type="evidence" value="ECO:0007669"/>
    <property type="project" value="UniProtKB-EC"/>
</dbReference>
<comment type="caution">
    <text evidence="18">The sequence shown here is derived from an EMBL/GenBank/DDBJ whole genome shotgun (WGS) entry which is preliminary data.</text>
</comment>
<dbReference type="GO" id="GO:0044210">
    <property type="term" value="P:'de novo' CTP biosynthetic process"/>
    <property type="evidence" value="ECO:0007669"/>
    <property type="project" value="UniProtKB-UniPathway"/>
</dbReference>
<name>A0A1F5KA14_9BACT</name>
<dbReference type="InterPro" id="IPR029062">
    <property type="entry name" value="Class_I_gatase-like"/>
</dbReference>
<accession>A0A1F5KA14</accession>
<dbReference type="PANTHER" id="PTHR11550:SF0">
    <property type="entry name" value="CTP SYNTHASE-RELATED"/>
    <property type="match status" value="1"/>
</dbReference>
<sequence length="535" mass="59943">MKYIFVSGGVISGIGKGIATSSIALLLKSAGYKVSPLKIDPYLNIDAGTMNPIHHGEVFVLDDGSETDQDLGNYERFLNEDLNKANYTTSGQVYLSVIQRERALEYDGECVEAVPHIPEEINKRIENAGKSMNADIVVIEIGGTVGELQNVFIFEANRLLKQKKSDDVLHVHVSYLPVPASIGEMKSKPVQMSVRELNSMGIQPDILLARSEVKIDDTRRKKLGLFCNISAEDIIAAPDVKSIYEVPVNFEEENLTERILGKLKLKRKNKDLREWRKFTNKIKSAEKQIKIGIVGKYFSTGDFTLSDSYVSVIEAIKHASWTQGFNPEITWVDSGKILSDLSLLSNLDGVIVPGGFGSRDIDGKIEAIKYCRENKISYLGLCYGMQMAVIEYARNVLRLQNANTTEIDPGTKFPVIHIMPDQEKKMLERDYGASMRLGAWDCKLKPGTMAKKLYGKSEISERHRHRYEFNNQYLKELVKNGMVISGTSPDGKLVEIIELKGHPFFVGTQFHPELKSRPLNPHPLFMGFIKAASLH</sequence>
<dbReference type="Gene3D" id="3.40.50.300">
    <property type="entry name" value="P-loop containing nucleotide triphosphate hydrolases"/>
    <property type="match status" value="1"/>
</dbReference>
<evidence type="ECO:0000256" key="8">
    <source>
        <dbReference type="ARBA" id="ARBA00022842"/>
    </source>
</evidence>
<evidence type="ECO:0000256" key="12">
    <source>
        <dbReference type="ARBA" id="ARBA00070745"/>
    </source>
</evidence>
<dbReference type="Proteomes" id="UP000176527">
    <property type="component" value="Unassembled WGS sequence"/>
</dbReference>
<dbReference type="FunFam" id="3.40.50.300:FF:000009">
    <property type="entry name" value="CTP synthase"/>
    <property type="match status" value="1"/>
</dbReference>
<dbReference type="AlphaFoldDB" id="A0A1F5KA14"/>
<evidence type="ECO:0000256" key="6">
    <source>
        <dbReference type="ARBA" id="ARBA00022741"/>
    </source>
</evidence>
<dbReference type="InterPro" id="IPR017456">
    <property type="entry name" value="CTP_synthase_N"/>
</dbReference>
<dbReference type="InterPro" id="IPR017926">
    <property type="entry name" value="GATASE"/>
</dbReference>
<evidence type="ECO:0000313" key="19">
    <source>
        <dbReference type="Proteomes" id="UP000176527"/>
    </source>
</evidence>
<feature type="domain" description="Glutamine amidotransferase" evidence="16">
    <location>
        <begin position="305"/>
        <end position="530"/>
    </location>
</feature>
<dbReference type="PANTHER" id="PTHR11550">
    <property type="entry name" value="CTP SYNTHASE"/>
    <property type="match status" value="1"/>
</dbReference>
<evidence type="ECO:0000256" key="9">
    <source>
        <dbReference type="ARBA" id="ARBA00022962"/>
    </source>
</evidence>
<dbReference type="CDD" id="cd03113">
    <property type="entry name" value="CTPS_N"/>
    <property type="match status" value="1"/>
</dbReference>
<dbReference type="GO" id="GO:0005524">
    <property type="term" value="F:ATP binding"/>
    <property type="evidence" value="ECO:0007669"/>
    <property type="project" value="UniProtKB-KW"/>
</dbReference>
<dbReference type="GO" id="GO:0046872">
    <property type="term" value="F:metal ion binding"/>
    <property type="evidence" value="ECO:0007669"/>
    <property type="project" value="UniProtKB-KW"/>
</dbReference>
<gene>
    <name evidence="18" type="ORF">A3F00_04340</name>
</gene>
<evidence type="ECO:0000256" key="3">
    <source>
        <dbReference type="ARBA" id="ARBA00012291"/>
    </source>
</evidence>
<dbReference type="NCBIfam" id="NF003792">
    <property type="entry name" value="PRK05380.1"/>
    <property type="match status" value="1"/>
</dbReference>
<protein>
    <recommendedName>
        <fullName evidence="12">CTP synthase</fullName>
        <ecNumber evidence="3">6.3.4.2</ecNumber>
    </recommendedName>
    <alternativeName>
        <fullName evidence="14">Cytidine 5'-triphosphate synthase</fullName>
    </alternativeName>
    <alternativeName>
        <fullName evidence="15">Cytidine triphosphate synthetase</fullName>
    </alternativeName>
    <alternativeName>
        <fullName evidence="13">UTP--ammonia ligase</fullName>
    </alternativeName>
</protein>
<evidence type="ECO:0000313" key="18">
    <source>
        <dbReference type="EMBL" id="OGE37654.1"/>
    </source>
</evidence>
<dbReference type="InterPro" id="IPR033828">
    <property type="entry name" value="GATase1_CTP_Synthase"/>
</dbReference>
<dbReference type="SUPFAM" id="SSF52540">
    <property type="entry name" value="P-loop containing nucleoside triphosphate hydrolases"/>
    <property type="match status" value="1"/>
</dbReference>
<evidence type="ECO:0000256" key="7">
    <source>
        <dbReference type="ARBA" id="ARBA00022840"/>
    </source>
</evidence>
<evidence type="ECO:0000256" key="2">
    <source>
        <dbReference type="ARBA" id="ARBA00007533"/>
    </source>
</evidence>
<dbReference type="InterPro" id="IPR004468">
    <property type="entry name" value="CTP_synthase"/>
</dbReference>
<evidence type="ECO:0000256" key="1">
    <source>
        <dbReference type="ARBA" id="ARBA00005171"/>
    </source>
</evidence>
<proteinExistence type="inferred from homology"/>
<keyword evidence="9" id="KW-0315">Glutamine amidotransferase</keyword>
<dbReference type="GO" id="GO:0005829">
    <property type="term" value="C:cytosol"/>
    <property type="evidence" value="ECO:0007669"/>
    <property type="project" value="TreeGrafter"/>
</dbReference>